<feature type="compositionally biased region" description="Basic residues" evidence="1">
    <location>
        <begin position="51"/>
        <end position="61"/>
    </location>
</feature>
<dbReference type="PATRIC" id="fig|1716141.3.peg.7446"/>
<sequence>MPSQVRLDGGDYRVAHPDVIDMAAHFPEPSARRTTQGRQIPALPRTGPVGRGRRQGVRLRTGRPGAPARPGRHPAPADRRTASCTSPAATWTKRATRSGCAAPAAKGNRQPIASWPCRLPENFPAYLPQPPTETGWQPDGSGPSPRSLGGRRCSGWGCTCSEQQKRPPVGRARHGAPGRTRTCGQALRRCGHTPAARPIGSAPLPRQAAGCRRRPHSLPSALPSLPSASWYVTTALGVRSSFCGLGVCMTCVVRRFAGGTPLSEVVDVNDGCQALVR</sequence>
<organism evidence="2 3">
    <name type="scientific">Streptomyces jeddahensis</name>
    <dbReference type="NCBI Taxonomy" id="1716141"/>
    <lineage>
        <taxon>Bacteria</taxon>
        <taxon>Bacillati</taxon>
        <taxon>Actinomycetota</taxon>
        <taxon>Actinomycetes</taxon>
        <taxon>Kitasatosporales</taxon>
        <taxon>Streptomycetaceae</taxon>
        <taxon>Streptomyces</taxon>
    </lineage>
</organism>
<comment type="caution">
    <text evidence="2">The sequence shown here is derived from an EMBL/GenBank/DDBJ whole genome shotgun (WGS) entry which is preliminary data.</text>
</comment>
<dbReference type="AlphaFoldDB" id="A0A177HF09"/>
<feature type="region of interest" description="Disordered" evidence="1">
    <location>
        <begin position="194"/>
        <end position="215"/>
    </location>
</feature>
<evidence type="ECO:0000313" key="2">
    <source>
        <dbReference type="EMBL" id="OAH09653.1"/>
    </source>
</evidence>
<name>A0A177HF09_9ACTN</name>
<evidence type="ECO:0000313" key="3">
    <source>
        <dbReference type="Proteomes" id="UP000077381"/>
    </source>
</evidence>
<protein>
    <submittedName>
        <fullName evidence="2">Uncharacterized protein</fullName>
    </submittedName>
</protein>
<dbReference type="EMBL" id="LOHS01000193">
    <property type="protein sequence ID" value="OAH09653.1"/>
    <property type="molecule type" value="Genomic_DNA"/>
</dbReference>
<feature type="region of interest" description="Disordered" evidence="1">
    <location>
        <begin position="123"/>
        <end position="150"/>
    </location>
</feature>
<keyword evidence="3" id="KW-1185">Reference proteome</keyword>
<gene>
    <name evidence="2" type="ORF">STSP_70340</name>
</gene>
<feature type="compositionally biased region" description="Low complexity" evidence="1">
    <location>
        <begin position="138"/>
        <end position="150"/>
    </location>
</feature>
<accession>A0A177HF09</accession>
<evidence type="ECO:0000256" key="1">
    <source>
        <dbReference type="SAM" id="MobiDB-lite"/>
    </source>
</evidence>
<proteinExistence type="predicted"/>
<dbReference type="STRING" id="1716141.STSP_70340"/>
<reference evidence="2 3" key="1">
    <citation type="submission" date="2015-12" db="EMBL/GenBank/DDBJ databases">
        <title>Genome sequence of Streptomyces sp. G25.</title>
        <authorList>
            <person name="Poehlein A."/>
            <person name="Roettig A."/>
            <person name="Hiessl S."/>
            <person name="Hauschild P."/>
            <person name="Schauer J."/>
            <person name="Madkour M.H."/>
            <person name="Al-Ansari A.M."/>
            <person name="Almakishah N.H."/>
            <person name="Steinbuechel A."/>
            <person name="Daniel R."/>
        </authorList>
    </citation>
    <scope>NUCLEOTIDE SEQUENCE [LARGE SCALE GENOMIC DNA]</scope>
    <source>
        <strain evidence="3">G25(2015)</strain>
    </source>
</reference>
<dbReference type="Proteomes" id="UP000077381">
    <property type="component" value="Unassembled WGS sequence"/>
</dbReference>
<feature type="region of interest" description="Disordered" evidence="1">
    <location>
        <begin position="30"/>
        <end position="87"/>
    </location>
</feature>